<accession>Q7UE48</accession>
<dbReference type="GO" id="GO:0051301">
    <property type="term" value="P:cell division"/>
    <property type="evidence" value="ECO:0007669"/>
    <property type="project" value="UniProtKB-KW"/>
</dbReference>
<feature type="compositionally biased region" description="Low complexity" evidence="5">
    <location>
        <begin position="424"/>
        <end position="439"/>
    </location>
</feature>
<dbReference type="EnsemblBacteria" id="CAD79200">
    <property type="protein sequence ID" value="CAD79200"/>
    <property type="gene ID" value="RB11587"/>
</dbReference>
<reference evidence="6 7" key="1">
    <citation type="journal article" date="2003" name="Proc. Natl. Acad. Sci. U.S.A.">
        <title>Complete genome sequence of the marine planctomycete Pirellula sp. strain 1.</title>
        <authorList>
            <person name="Gloeckner F.O."/>
            <person name="Kube M."/>
            <person name="Bauer M."/>
            <person name="Teeling H."/>
            <person name="Lombardot T."/>
            <person name="Ludwig W."/>
            <person name="Gade D."/>
            <person name="Beck A."/>
            <person name="Borzym K."/>
            <person name="Heitmann K."/>
            <person name="Rabus R."/>
            <person name="Schlesner H."/>
            <person name="Amann R."/>
            <person name="Reinhardt R."/>
        </authorList>
    </citation>
    <scope>NUCLEOTIDE SEQUENCE [LARGE SCALE GENOMIC DNA]</scope>
    <source>
        <strain evidence="7">DSM 10527 / NCIMB 13988 / SH1</strain>
    </source>
</reference>
<organism evidence="6 7">
    <name type="scientific">Rhodopirellula baltica (strain DSM 10527 / NCIMB 13988 / SH1)</name>
    <dbReference type="NCBI Taxonomy" id="243090"/>
    <lineage>
        <taxon>Bacteria</taxon>
        <taxon>Pseudomonadati</taxon>
        <taxon>Planctomycetota</taxon>
        <taxon>Planctomycetia</taxon>
        <taxon>Pirellulales</taxon>
        <taxon>Pirellulaceae</taxon>
        <taxon>Rhodopirellula</taxon>
    </lineage>
</organism>
<dbReference type="PATRIC" id="fig|243090.15.peg.5608"/>
<dbReference type="Pfam" id="PF04079">
    <property type="entry name" value="SMC_ScpB"/>
    <property type="match status" value="1"/>
</dbReference>
<feature type="compositionally biased region" description="Acidic residues" evidence="5">
    <location>
        <begin position="440"/>
        <end position="540"/>
    </location>
</feature>
<dbReference type="PANTHER" id="PTHR34298">
    <property type="entry name" value="SEGREGATION AND CONDENSATION PROTEIN B"/>
    <property type="match status" value="1"/>
</dbReference>
<feature type="region of interest" description="Disordered" evidence="5">
    <location>
        <begin position="424"/>
        <end position="540"/>
    </location>
</feature>
<dbReference type="HOGENOM" id="CLU_504194_0_0_0"/>
<feature type="region of interest" description="Disordered" evidence="5">
    <location>
        <begin position="349"/>
        <end position="393"/>
    </location>
</feature>
<proteinExistence type="predicted"/>
<dbReference type="InterPro" id="IPR036388">
    <property type="entry name" value="WH-like_DNA-bd_sf"/>
</dbReference>
<evidence type="ECO:0000256" key="5">
    <source>
        <dbReference type="SAM" id="MobiDB-lite"/>
    </source>
</evidence>
<dbReference type="STRING" id="243090.RB11587"/>
<feature type="compositionally biased region" description="Basic and acidic residues" evidence="5">
    <location>
        <begin position="382"/>
        <end position="393"/>
    </location>
</feature>
<dbReference type="GO" id="GO:0051304">
    <property type="term" value="P:chromosome separation"/>
    <property type="evidence" value="ECO:0007669"/>
    <property type="project" value="InterPro"/>
</dbReference>
<keyword evidence="7" id="KW-1185">Reference proteome</keyword>
<dbReference type="NCBIfam" id="TIGR00281">
    <property type="entry name" value="SMC-Scp complex subunit ScpB"/>
    <property type="match status" value="1"/>
</dbReference>
<feature type="region of interest" description="Disordered" evidence="5">
    <location>
        <begin position="133"/>
        <end position="159"/>
    </location>
</feature>
<name>Q7UE48_RHOBA</name>
<evidence type="ECO:0000256" key="1">
    <source>
        <dbReference type="ARBA" id="ARBA00022490"/>
    </source>
</evidence>
<evidence type="ECO:0000313" key="6">
    <source>
        <dbReference type="EMBL" id="CAD79200.1"/>
    </source>
</evidence>
<evidence type="ECO:0000256" key="3">
    <source>
        <dbReference type="ARBA" id="ARBA00022829"/>
    </source>
</evidence>
<dbReference type="SUPFAM" id="SSF46785">
    <property type="entry name" value="Winged helix' DNA-binding domain"/>
    <property type="match status" value="2"/>
</dbReference>
<dbReference type="Proteomes" id="UP000001025">
    <property type="component" value="Chromosome"/>
</dbReference>
<sequence length="540" mass="59786">MDWGDWAAVEPEDGVAEVADIVEISRQTSNKRFGRFATRYRSSRSPFFPSVTKMNGYATPWASGRTIANTMRPTPMAASWSAPTQGQLTSEQRSSAARKRLMAANSLSTGPQSNHDNPKRVAGSDDMATAEIDLSQTDNLVDGRESSSSDAGESFDPEDRAAARARIEAVLLIAKSPLNYRRLAALADVEDATSARTLVGELNELYERLGRGIRIEQVAGGQRMMTRSVVAPWLRRLGFLAPAIRLSWPMMETLAVVAYRQDVTRADVEAVRGVACGEILRQLMQLDLVRISGRSEELGRPYLYGTTKRFLKICGLASIKSLPPIDWHASCDDVSQSADGEVENIADELTADELKSRDHSQLESHPRRESSDAETSDTNPSETEHLHPTKESDVSVAAIETLATEFTVSLDADQSGAVAVLDAPASDADAASSNDPSAVIEDEEDDLYENGYELDDEEDDDFDDDDWDDDDEDSDDDDDEDEDDEDEDEDDEDSDDSDDDDDDLDGTDDWEEVDDDEADEDWDDEDEEDDLDEEEEEWED</sequence>
<evidence type="ECO:0000256" key="4">
    <source>
        <dbReference type="ARBA" id="ARBA00023306"/>
    </source>
</evidence>
<dbReference type="PANTHER" id="PTHR34298:SF2">
    <property type="entry name" value="SEGREGATION AND CONDENSATION PROTEIN B"/>
    <property type="match status" value="1"/>
</dbReference>
<dbReference type="InterPro" id="IPR036390">
    <property type="entry name" value="WH_DNA-bd_sf"/>
</dbReference>
<evidence type="ECO:0000313" key="7">
    <source>
        <dbReference type="Proteomes" id="UP000001025"/>
    </source>
</evidence>
<dbReference type="OrthoDB" id="9806226at2"/>
<dbReference type="InParanoid" id="Q7UE48"/>
<keyword evidence="2" id="KW-0132">Cell division</keyword>
<dbReference type="KEGG" id="rba:RB11587"/>
<dbReference type="InterPro" id="IPR005234">
    <property type="entry name" value="ScpB_csome_segregation"/>
</dbReference>
<dbReference type="Gene3D" id="1.10.10.10">
    <property type="entry name" value="Winged helix-like DNA-binding domain superfamily/Winged helix DNA-binding domain"/>
    <property type="match status" value="2"/>
</dbReference>
<keyword evidence="1" id="KW-0963">Cytoplasm</keyword>
<evidence type="ECO:0000256" key="2">
    <source>
        <dbReference type="ARBA" id="ARBA00022618"/>
    </source>
</evidence>
<feature type="compositionally biased region" description="Basic and acidic residues" evidence="5">
    <location>
        <begin position="352"/>
        <end position="371"/>
    </location>
</feature>
<dbReference type="AlphaFoldDB" id="Q7UE48"/>
<keyword evidence="4" id="KW-0131">Cell cycle</keyword>
<dbReference type="eggNOG" id="COG1386">
    <property type="taxonomic scope" value="Bacteria"/>
</dbReference>
<keyword evidence="3" id="KW-0159">Chromosome partition</keyword>
<protein>
    <recommendedName>
        <fullName evidence="8">Segregation and condensation protein B</fullName>
    </recommendedName>
</protein>
<feature type="region of interest" description="Disordered" evidence="5">
    <location>
        <begin position="76"/>
        <end position="100"/>
    </location>
</feature>
<evidence type="ECO:0008006" key="8">
    <source>
        <dbReference type="Google" id="ProtNLM"/>
    </source>
</evidence>
<feature type="compositionally biased region" description="Polar residues" evidence="5">
    <location>
        <begin position="81"/>
        <end position="95"/>
    </location>
</feature>
<dbReference type="EMBL" id="BX294153">
    <property type="protein sequence ID" value="CAD79200.1"/>
    <property type="molecule type" value="Genomic_DNA"/>
</dbReference>
<gene>
    <name evidence="6" type="ordered locus">RB11587</name>
</gene>